<keyword evidence="5 6" id="KW-0539">Nucleus</keyword>
<gene>
    <name evidence="6" type="primary">MED10</name>
    <name evidence="7" type="ORF">ST47_g4041</name>
</gene>
<evidence type="ECO:0000256" key="3">
    <source>
        <dbReference type="ARBA" id="ARBA00023015"/>
    </source>
</evidence>
<dbReference type="AlphaFoldDB" id="A0A163GEL2"/>
<evidence type="ECO:0000313" key="8">
    <source>
        <dbReference type="Proteomes" id="UP000076837"/>
    </source>
</evidence>
<comment type="caution">
    <text evidence="7">The sequence shown here is derived from an EMBL/GenBank/DDBJ whole genome shotgun (WGS) entry which is preliminary data.</text>
</comment>
<dbReference type="GO" id="GO:0003712">
    <property type="term" value="F:transcription coregulator activity"/>
    <property type="evidence" value="ECO:0007669"/>
    <property type="project" value="InterPro"/>
</dbReference>
<dbReference type="GO" id="GO:0016592">
    <property type="term" value="C:mediator complex"/>
    <property type="evidence" value="ECO:0007669"/>
    <property type="project" value="InterPro"/>
</dbReference>
<dbReference type="InterPro" id="IPR019145">
    <property type="entry name" value="Mediator_Med10"/>
</dbReference>
<dbReference type="OrthoDB" id="337270at2759"/>
<evidence type="ECO:0000313" key="7">
    <source>
        <dbReference type="EMBL" id="KZM24820.1"/>
    </source>
</evidence>
<comment type="similarity">
    <text evidence="2 6">Belongs to the Mediator complex subunit 10 family.</text>
</comment>
<proteinExistence type="inferred from homology"/>
<keyword evidence="4 6" id="KW-0804">Transcription</keyword>
<sequence>MARTKTLCDLGSRFIQVVVKVKAVTQEATGAHFADVLAQFGIATRLFQHHAHFYVSKLRFATFKMNEAGPDAIVAVERQLKDIVQTLYNLIVQAYDHHGSKTQDAMKREIQSLIQNLVKLSQTAPSVHIDVPPEVTNYVESSRNPDIYTREFVELVQRTNQMLKGREEAYRFLQEQVAWQLSNAVPELRNDVIKVVEATGGKVPT</sequence>
<accession>A0A163GEL2</accession>
<reference evidence="7 8" key="1">
    <citation type="journal article" date="2016" name="Sci. Rep.">
        <title>Draft genome sequencing and secretome analysis of fungal phytopathogen Ascochyta rabiei provides insight into the necrotrophic effector repertoire.</title>
        <authorList>
            <person name="Verma S."/>
            <person name="Gazara R.K."/>
            <person name="Nizam S."/>
            <person name="Parween S."/>
            <person name="Chattopadhyay D."/>
            <person name="Verma P.K."/>
        </authorList>
    </citation>
    <scope>NUCLEOTIDE SEQUENCE [LARGE SCALE GENOMIC DNA]</scope>
    <source>
        <strain evidence="7 8">ArDII</strain>
    </source>
</reference>
<comment type="function">
    <text evidence="6">Component of the Mediator complex, a coactivator involved in the regulated transcription of nearly all RNA polymerase II-dependent genes. Mediator functions as a bridge to convey information from gene-specific regulatory proteins to the basal RNA polymerase II transcription machinery. Mediator is recruited to promoters by direct interactions with regulatory proteins and serves as a scaffold for the assembly of a functional preinitiation complex with RNA polymerase II and the general transcription factors.</text>
</comment>
<keyword evidence="8" id="KW-1185">Reference proteome</keyword>
<evidence type="ECO:0000256" key="2">
    <source>
        <dbReference type="ARBA" id="ARBA00005389"/>
    </source>
</evidence>
<evidence type="ECO:0000256" key="1">
    <source>
        <dbReference type="ARBA" id="ARBA00004123"/>
    </source>
</evidence>
<evidence type="ECO:0000256" key="4">
    <source>
        <dbReference type="ARBA" id="ARBA00023163"/>
    </source>
</evidence>
<dbReference type="GO" id="GO:0006357">
    <property type="term" value="P:regulation of transcription by RNA polymerase II"/>
    <property type="evidence" value="ECO:0007669"/>
    <property type="project" value="InterPro"/>
</dbReference>
<evidence type="ECO:0000256" key="6">
    <source>
        <dbReference type="RuleBase" id="RU364146"/>
    </source>
</evidence>
<dbReference type="EMBL" id="JYNV01000152">
    <property type="protein sequence ID" value="KZM24820.1"/>
    <property type="molecule type" value="Genomic_DNA"/>
</dbReference>
<dbReference type="Pfam" id="PF09748">
    <property type="entry name" value="Med10"/>
    <property type="match status" value="1"/>
</dbReference>
<evidence type="ECO:0000256" key="5">
    <source>
        <dbReference type="ARBA" id="ARBA00023242"/>
    </source>
</evidence>
<protein>
    <recommendedName>
        <fullName evidence="6">Mediator of RNA polymerase II transcription subunit 10</fullName>
    </recommendedName>
    <alternativeName>
        <fullName evidence="6">Mediator complex subunit 10</fullName>
    </alternativeName>
</protein>
<name>A0A163GEL2_DIDRA</name>
<comment type="subcellular location">
    <subcellularLocation>
        <location evidence="1 6">Nucleus</location>
    </subcellularLocation>
</comment>
<organism evidence="7 8">
    <name type="scientific">Didymella rabiei</name>
    <name type="common">Chickpea ascochyta blight fungus</name>
    <name type="synonym">Mycosphaerella rabiei</name>
    <dbReference type="NCBI Taxonomy" id="5454"/>
    <lineage>
        <taxon>Eukaryota</taxon>
        <taxon>Fungi</taxon>
        <taxon>Dikarya</taxon>
        <taxon>Ascomycota</taxon>
        <taxon>Pezizomycotina</taxon>
        <taxon>Dothideomycetes</taxon>
        <taxon>Pleosporomycetidae</taxon>
        <taxon>Pleosporales</taxon>
        <taxon>Pleosporineae</taxon>
        <taxon>Didymellaceae</taxon>
        <taxon>Ascochyta</taxon>
    </lineage>
</organism>
<comment type="subunit">
    <text evidence="6">Component of the Mediator complex.</text>
</comment>
<dbReference type="STRING" id="5454.A0A163GEL2"/>
<dbReference type="Proteomes" id="UP000076837">
    <property type="component" value="Unassembled WGS sequence"/>
</dbReference>
<keyword evidence="6" id="KW-0010">Activator</keyword>
<keyword evidence="3 6" id="KW-0805">Transcription regulation</keyword>